<sequence length="136" mass="14823">MKIKYLKPAPNATTGDVKDIATAQAKILIQLGFAEVYDENDSDNGNADDLFGQLDDNQSTENEPPATDQKPSETDETTEPVAENQESSETDETAEKATDDNSEQMQEVAETTLAEPVTPTETAKPKKTKKTNTENN</sequence>
<evidence type="ECO:0000313" key="3">
    <source>
        <dbReference type="Proteomes" id="UP000254133"/>
    </source>
</evidence>
<dbReference type="RefSeq" id="WP_112742172.1">
    <property type="nucleotide sequence ID" value="NZ_CP030241.1"/>
</dbReference>
<dbReference type="EMBL" id="UGPZ01000002">
    <property type="protein sequence ID" value="STY90194.1"/>
    <property type="molecule type" value="Genomic_DNA"/>
</dbReference>
<evidence type="ECO:0000256" key="1">
    <source>
        <dbReference type="SAM" id="MobiDB-lite"/>
    </source>
</evidence>
<gene>
    <name evidence="2" type="ORF">NCTC9426_00201</name>
</gene>
<dbReference type="Proteomes" id="UP000254133">
    <property type="component" value="Unassembled WGS sequence"/>
</dbReference>
<evidence type="ECO:0000313" key="2">
    <source>
        <dbReference type="EMBL" id="STY90194.1"/>
    </source>
</evidence>
<accession>A0A2Z4R787</accession>
<feature type="region of interest" description="Disordered" evidence="1">
    <location>
        <begin position="38"/>
        <end position="136"/>
    </location>
</feature>
<name>A0A2Z4R787_MORBO</name>
<reference evidence="2 3" key="1">
    <citation type="submission" date="2018-06" db="EMBL/GenBank/DDBJ databases">
        <authorList>
            <consortium name="Pathogen Informatics"/>
            <person name="Doyle S."/>
        </authorList>
    </citation>
    <scope>NUCLEOTIDE SEQUENCE [LARGE SCALE GENOMIC DNA]</scope>
    <source>
        <strain evidence="2 3">NCTC9426</strain>
    </source>
</reference>
<dbReference type="AlphaFoldDB" id="A0A2Z4R787"/>
<dbReference type="KEGG" id="mboi:DQF64_06045"/>
<proteinExistence type="predicted"/>
<organism evidence="2 3">
    <name type="scientific">Moraxella bovis</name>
    <dbReference type="NCBI Taxonomy" id="476"/>
    <lineage>
        <taxon>Bacteria</taxon>
        <taxon>Pseudomonadati</taxon>
        <taxon>Pseudomonadota</taxon>
        <taxon>Gammaproteobacteria</taxon>
        <taxon>Moraxellales</taxon>
        <taxon>Moraxellaceae</taxon>
        <taxon>Moraxella</taxon>
    </lineage>
</organism>
<protein>
    <submittedName>
        <fullName evidence="2">Uncharacterized protein</fullName>
    </submittedName>
</protein>